<dbReference type="CDD" id="cd03705">
    <property type="entry name" value="EF1_alpha_III"/>
    <property type="match status" value="1"/>
</dbReference>
<dbReference type="CDD" id="cd03693">
    <property type="entry name" value="EF1_alpha_II"/>
    <property type="match status" value="1"/>
</dbReference>
<dbReference type="SUPFAM" id="SSF52540">
    <property type="entry name" value="P-loop containing nucleoside triphosphate hydrolases"/>
    <property type="match status" value="1"/>
</dbReference>
<dbReference type="AlphaFoldDB" id="A0A553P2I5"/>
<dbReference type="InterPro" id="IPR031157">
    <property type="entry name" value="G_TR_CS"/>
</dbReference>
<comment type="function">
    <text evidence="1 10">This protein promotes the GTP-dependent binding of aminoacyl-tRNA to the A-site of ribosomes during protein biosynthesis.</text>
</comment>
<dbReference type="FunFam" id="2.40.30.10:FF:000005">
    <property type="entry name" value="Elongation factor 1-alpha"/>
    <property type="match status" value="1"/>
</dbReference>
<dbReference type="CDD" id="cd01883">
    <property type="entry name" value="EF1_alpha"/>
    <property type="match status" value="1"/>
</dbReference>
<dbReference type="PANTHER" id="PTHR23115">
    <property type="entry name" value="TRANSLATION FACTOR"/>
    <property type="match status" value="1"/>
</dbReference>
<keyword evidence="6 10" id="KW-0547">Nucleotide-binding</keyword>
<gene>
    <name evidence="12" type="ORF">TCAL_03152</name>
</gene>
<dbReference type="SUPFAM" id="SSF50465">
    <property type="entry name" value="EF-Tu/eEF-1alpha/eIF2-gamma C-terminal domain"/>
    <property type="match status" value="1"/>
</dbReference>
<evidence type="ECO:0000256" key="1">
    <source>
        <dbReference type="ARBA" id="ARBA00003982"/>
    </source>
</evidence>
<evidence type="ECO:0000256" key="3">
    <source>
        <dbReference type="ARBA" id="ARBA00007249"/>
    </source>
</evidence>
<dbReference type="InterPro" id="IPR004161">
    <property type="entry name" value="EFTu-like_2"/>
</dbReference>
<dbReference type="GO" id="GO:0003746">
    <property type="term" value="F:translation elongation factor activity"/>
    <property type="evidence" value="ECO:0007669"/>
    <property type="project" value="UniProtKB-UniRule"/>
</dbReference>
<dbReference type="PROSITE" id="PS51722">
    <property type="entry name" value="G_TR_2"/>
    <property type="match status" value="1"/>
</dbReference>
<keyword evidence="8" id="KW-0648">Protein biosynthesis</keyword>
<proteinExistence type="inferred from homology"/>
<dbReference type="Pfam" id="PF22594">
    <property type="entry name" value="GTP-eEF1A_C"/>
    <property type="match status" value="1"/>
</dbReference>
<dbReference type="PRINTS" id="PR00315">
    <property type="entry name" value="ELONGATNFCT"/>
</dbReference>
<dbReference type="HAMAP" id="MF_00118_A">
    <property type="entry name" value="EF_Tu_A"/>
    <property type="match status" value="1"/>
</dbReference>
<evidence type="ECO:0000256" key="4">
    <source>
        <dbReference type="ARBA" id="ARBA00022490"/>
    </source>
</evidence>
<dbReference type="InterPro" id="IPR027417">
    <property type="entry name" value="P-loop_NTPase"/>
</dbReference>
<dbReference type="Proteomes" id="UP000318571">
    <property type="component" value="Chromosome 7"/>
</dbReference>
<evidence type="ECO:0000259" key="11">
    <source>
        <dbReference type="PROSITE" id="PS51722"/>
    </source>
</evidence>
<dbReference type="FunFam" id="2.40.30.10:FF:000003">
    <property type="entry name" value="Elongation factor 1-alpha"/>
    <property type="match status" value="1"/>
</dbReference>
<dbReference type="InterPro" id="IPR000795">
    <property type="entry name" value="T_Tr_GTP-bd_dom"/>
</dbReference>
<dbReference type="PROSITE" id="PS00301">
    <property type="entry name" value="G_TR_1"/>
    <property type="match status" value="1"/>
</dbReference>
<evidence type="ECO:0000256" key="2">
    <source>
        <dbReference type="ARBA" id="ARBA00004496"/>
    </source>
</evidence>
<dbReference type="InterPro" id="IPR004539">
    <property type="entry name" value="Transl_elong_EF1A_euk/arc"/>
</dbReference>
<evidence type="ECO:0000256" key="5">
    <source>
        <dbReference type="ARBA" id="ARBA00022553"/>
    </source>
</evidence>
<name>A0A553P2I5_TIGCA</name>
<evidence type="ECO:0000256" key="8">
    <source>
        <dbReference type="ARBA" id="ARBA00022917"/>
    </source>
</evidence>
<dbReference type="Pfam" id="PF00009">
    <property type="entry name" value="GTP_EFTU"/>
    <property type="match status" value="1"/>
</dbReference>
<dbReference type="InterPro" id="IPR050100">
    <property type="entry name" value="TRAFAC_GTPase_members"/>
</dbReference>
<organism evidence="12 13">
    <name type="scientific">Tigriopus californicus</name>
    <name type="common">Marine copepod</name>
    <dbReference type="NCBI Taxonomy" id="6832"/>
    <lineage>
        <taxon>Eukaryota</taxon>
        <taxon>Metazoa</taxon>
        <taxon>Ecdysozoa</taxon>
        <taxon>Arthropoda</taxon>
        <taxon>Crustacea</taxon>
        <taxon>Multicrustacea</taxon>
        <taxon>Hexanauplia</taxon>
        <taxon>Copepoda</taxon>
        <taxon>Harpacticoida</taxon>
        <taxon>Harpacticidae</taxon>
        <taxon>Tigriopus</taxon>
    </lineage>
</organism>
<dbReference type="EMBL" id="VCGU01000008">
    <property type="protein sequence ID" value="TRY71860.1"/>
    <property type="molecule type" value="Genomic_DNA"/>
</dbReference>
<dbReference type="NCBIfam" id="NF008969">
    <property type="entry name" value="PRK12317.1"/>
    <property type="match status" value="1"/>
</dbReference>
<dbReference type="OrthoDB" id="342024at2759"/>
<dbReference type="SUPFAM" id="SSF50447">
    <property type="entry name" value="Translation proteins"/>
    <property type="match status" value="1"/>
</dbReference>
<keyword evidence="4" id="KW-0963">Cytoplasm</keyword>
<dbReference type="GO" id="GO:0005737">
    <property type="term" value="C:cytoplasm"/>
    <property type="evidence" value="ECO:0007669"/>
    <property type="project" value="UniProtKB-SubCell"/>
</dbReference>
<keyword evidence="5" id="KW-0597">Phosphoprotein</keyword>
<evidence type="ECO:0000256" key="9">
    <source>
        <dbReference type="ARBA" id="ARBA00023134"/>
    </source>
</evidence>
<dbReference type="OMA" id="FAPQNIT"/>
<dbReference type="Pfam" id="PF03144">
    <property type="entry name" value="GTP_EFTU_D2"/>
    <property type="match status" value="1"/>
</dbReference>
<protein>
    <recommendedName>
        <fullName evidence="10">Elongation factor 1-alpha</fullName>
    </recommendedName>
</protein>
<evidence type="ECO:0000256" key="10">
    <source>
        <dbReference type="RuleBase" id="RU000325"/>
    </source>
</evidence>
<comment type="similarity">
    <text evidence="3 10">Belongs to the TRAFAC class translation factor GTPase superfamily. Classic translation factor GTPase family. EF-Tu/EF-1A subfamily.</text>
</comment>
<feature type="domain" description="Tr-type G" evidence="11">
    <location>
        <begin position="5"/>
        <end position="240"/>
    </location>
</feature>
<accession>A0A553P2I5</accession>
<reference evidence="12 13" key="1">
    <citation type="journal article" date="2018" name="Nat. Ecol. Evol.">
        <title>Genomic signatures of mitonuclear coevolution across populations of Tigriopus californicus.</title>
        <authorList>
            <person name="Barreto F.S."/>
            <person name="Watson E.T."/>
            <person name="Lima T.G."/>
            <person name="Willett C.S."/>
            <person name="Edmands S."/>
            <person name="Li W."/>
            <person name="Burton R.S."/>
        </authorList>
    </citation>
    <scope>NUCLEOTIDE SEQUENCE [LARGE SCALE GENOMIC DNA]</scope>
    <source>
        <strain evidence="12 13">San Diego</strain>
    </source>
</reference>
<evidence type="ECO:0000313" key="13">
    <source>
        <dbReference type="Proteomes" id="UP000318571"/>
    </source>
</evidence>
<dbReference type="FunFam" id="3.40.50.300:FF:000090">
    <property type="entry name" value="Elongation factor 1-alpha"/>
    <property type="match status" value="1"/>
</dbReference>
<keyword evidence="9 10" id="KW-0342">GTP-binding</keyword>
<dbReference type="NCBIfam" id="TIGR00483">
    <property type="entry name" value="EF-1_alpha"/>
    <property type="match status" value="1"/>
</dbReference>
<dbReference type="Gene3D" id="2.40.30.10">
    <property type="entry name" value="Translation factors"/>
    <property type="match status" value="2"/>
</dbReference>
<dbReference type="InterPro" id="IPR009001">
    <property type="entry name" value="Transl_elong_EF1A/Init_IF2_C"/>
</dbReference>
<comment type="caution">
    <text evidence="12">The sequence shown here is derived from an EMBL/GenBank/DDBJ whole genome shotgun (WGS) entry which is preliminary data.</text>
</comment>
<dbReference type="Gene3D" id="3.40.50.300">
    <property type="entry name" value="P-loop containing nucleotide triphosphate hydrolases"/>
    <property type="match status" value="1"/>
</dbReference>
<dbReference type="InterPro" id="IPR054696">
    <property type="entry name" value="GTP-eEF1A_C"/>
</dbReference>
<evidence type="ECO:0000256" key="7">
    <source>
        <dbReference type="ARBA" id="ARBA00022768"/>
    </source>
</evidence>
<comment type="subcellular location">
    <subcellularLocation>
        <location evidence="2">Cytoplasm</location>
    </subcellularLocation>
</comment>
<keyword evidence="13" id="KW-1185">Reference proteome</keyword>
<dbReference type="GO" id="GO:0005525">
    <property type="term" value="F:GTP binding"/>
    <property type="evidence" value="ECO:0007669"/>
    <property type="project" value="UniProtKB-UniRule"/>
</dbReference>
<keyword evidence="7 10" id="KW-0251">Elongation factor</keyword>
<evidence type="ECO:0000256" key="6">
    <source>
        <dbReference type="ARBA" id="ARBA00022741"/>
    </source>
</evidence>
<sequence length="461" mass="50245">MGKEKFHINIVVIGHVDSGKSTTTGHLIYQCGGIDKRTIEKFEKEAQEMGKGSFKYAWVLDKLKAERERGITIDIALWKFETPKYYVTIIDAPGHRDFIKNMITGTSQADCGVLIIASGTGEFEAGISKNGQTREHALLAYTLGVKQLIVGVNKMDSTEPPYSQARFEEIQKEVSGFIKKVGYNPAAVPFVPISGWHGDNMLATSPNMSWYKGWEITRKEGKASGTTLLEALDSIVPPSRPFDKPLRLPLQDVYKIGGIGTVPVGRVETGIIKPGMVVTFAPVQLTTEVKSVEMHHESLPEATPGDNVGFNVKNVSVKDIKRGFVASDSKNKPATGCKDFTAQVIVLNHPGQICNGYSPVLDCHTAHIACKFLEIKEKVDRRTGKATETNPKSIKSGDAGIVELVPSKPMCVEAFADFPPLGRFAVRDMRQTVAVGVIKSVTLKELSGTTTKAGAKAQKKK</sequence>
<dbReference type="InterPro" id="IPR009000">
    <property type="entry name" value="Transl_B-barrel_sf"/>
</dbReference>
<evidence type="ECO:0000313" key="12">
    <source>
        <dbReference type="EMBL" id="TRY71860.1"/>
    </source>
</evidence>
<dbReference type="GO" id="GO:0003924">
    <property type="term" value="F:GTPase activity"/>
    <property type="evidence" value="ECO:0007669"/>
    <property type="project" value="UniProtKB-UniRule"/>
</dbReference>
<dbReference type="STRING" id="6832.A0A553P2I5"/>